<protein>
    <submittedName>
        <fullName evidence="1">104_t:CDS:1</fullName>
    </submittedName>
</protein>
<accession>A0ACA9K7S1</accession>
<organism evidence="1 2">
    <name type="scientific">Cetraspora pellucida</name>
    <dbReference type="NCBI Taxonomy" id="1433469"/>
    <lineage>
        <taxon>Eukaryota</taxon>
        <taxon>Fungi</taxon>
        <taxon>Fungi incertae sedis</taxon>
        <taxon>Mucoromycota</taxon>
        <taxon>Glomeromycotina</taxon>
        <taxon>Glomeromycetes</taxon>
        <taxon>Diversisporales</taxon>
        <taxon>Gigasporaceae</taxon>
        <taxon>Cetraspora</taxon>
    </lineage>
</organism>
<evidence type="ECO:0000313" key="2">
    <source>
        <dbReference type="Proteomes" id="UP000789366"/>
    </source>
</evidence>
<keyword evidence="2" id="KW-1185">Reference proteome</keyword>
<name>A0ACA9K7S1_9GLOM</name>
<gene>
    <name evidence="1" type="ORF">SPELUC_LOCUS1102</name>
</gene>
<dbReference type="Proteomes" id="UP000789366">
    <property type="component" value="Unassembled WGS sequence"/>
</dbReference>
<evidence type="ECO:0000313" key="1">
    <source>
        <dbReference type="EMBL" id="CAG8457373.1"/>
    </source>
</evidence>
<sequence>MGIRLRKKGQERWPGEYPSELTECLKAVQYSSASGHKGEKTGMYHFYMGSGQGALIYYRLGDTSLVNENVALEADPRVWKMSAWPKEILDDFDSIKKDRINNVGVKQQRSTLTGNDSTGVNDGSKTTTLMNYIPDAWNHGCEIFCKIDIKLLKQDKKSKKMGRVLRMKGREAFTDDSHNLLSFVTYTMSSTSEIDLSNESSCNLLRKAPLKQLTISRISMNIEIISKFKQKIQTVKIS</sequence>
<proteinExistence type="predicted"/>
<dbReference type="EMBL" id="CAJVPW010000518">
    <property type="protein sequence ID" value="CAG8457373.1"/>
    <property type="molecule type" value="Genomic_DNA"/>
</dbReference>
<reference evidence="1" key="1">
    <citation type="submission" date="2021-06" db="EMBL/GenBank/DDBJ databases">
        <authorList>
            <person name="Kallberg Y."/>
            <person name="Tangrot J."/>
            <person name="Rosling A."/>
        </authorList>
    </citation>
    <scope>NUCLEOTIDE SEQUENCE</scope>
    <source>
        <strain evidence="1">28 12/20/2015</strain>
    </source>
</reference>
<comment type="caution">
    <text evidence="1">The sequence shown here is derived from an EMBL/GenBank/DDBJ whole genome shotgun (WGS) entry which is preliminary data.</text>
</comment>